<proteinExistence type="predicted"/>
<reference evidence="1 2" key="1">
    <citation type="submission" date="2019-05" db="EMBL/GenBank/DDBJ databases">
        <title>Another draft genome of Portunus trituberculatus and its Hox gene families provides insights of decapod evolution.</title>
        <authorList>
            <person name="Jeong J.-H."/>
            <person name="Song I."/>
            <person name="Kim S."/>
            <person name="Choi T."/>
            <person name="Kim D."/>
            <person name="Ryu S."/>
            <person name="Kim W."/>
        </authorList>
    </citation>
    <scope>NUCLEOTIDE SEQUENCE [LARGE SCALE GENOMIC DNA]</scope>
    <source>
        <tissue evidence="1">Muscle</tissue>
    </source>
</reference>
<sequence>MVDILLLPHLRLLLFHERPNQDVGDRSCEYLSSEQACQRGRNDERATNMLHHQNTLRLVRKCLLKCNTQKSSHTAWLPHHLAAMPPTATLRSVQCVFVYFV</sequence>
<keyword evidence="2" id="KW-1185">Reference proteome</keyword>
<dbReference type="Proteomes" id="UP000324222">
    <property type="component" value="Unassembled WGS sequence"/>
</dbReference>
<name>A0A5B7JLK9_PORTR</name>
<dbReference type="EMBL" id="VSRR010101755">
    <property type="protein sequence ID" value="MPC95313.1"/>
    <property type="molecule type" value="Genomic_DNA"/>
</dbReference>
<evidence type="ECO:0000313" key="2">
    <source>
        <dbReference type="Proteomes" id="UP000324222"/>
    </source>
</evidence>
<comment type="caution">
    <text evidence="1">The sequence shown here is derived from an EMBL/GenBank/DDBJ whole genome shotgun (WGS) entry which is preliminary data.</text>
</comment>
<protein>
    <submittedName>
        <fullName evidence="1">Uncharacterized protein</fullName>
    </submittedName>
</protein>
<gene>
    <name evidence="1" type="ORF">E2C01_090518</name>
</gene>
<evidence type="ECO:0000313" key="1">
    <source>
        <dbReference type="EMBL" id="MPC95313.1"/>
    </source>
</evidence>
<accession>A0A5B7JLK9</accession>
<dbReference type="AlphaFoldDB" id="A0A5B7JLK9"/>
<organism evidence="1 2">
    <name type="scientific">Portunus trituberculatus</name>
    <name type="common">Swimming crab</name>
    <name type="synonym">Neptunus trituberculatus</name>
    <dbReference type="NCBI Taxonomy" id="210409"/>
    <lineage>
        <taxon>Eukaryota</taxon>
        <taxon>Metazoa</taxon>
        <taxon>Ecdysozoa</taxon>
        <taxon>Arthropoda</taxon>
        <taxon>Crustacea</taxon>
        <taxon>Multicrustacea</taxon>
        <taxon>Malacostraca</taxon>
        <taxon>Eumalacostraca</taxon>
        <taxon>Eucarida</taxon>
        <taxon>Decapoda</taxon>
        <taxon>Pleocyemata</taxon>
        <taxon>Brachyura</taxon>
        <taxon>Eubrachyura</taxon>
        <taxon>Portunoidea</taxon>
        <taxon>Portunidae</taxon>
        <taxon>Portuninae</taxon>
        <taxon>Portunus</taxon>
    </lineage>
</organism>